<feature type="domain" description="Ribbon-helix-helix protein CopG" evidence="5">
    <location>
        <begin position="14"/>
        <end position="52"/>
    </location>
</feature>
<evidence type="ECO:0000259" key="6">
    <source>
        <dbReference type="Pfam" id="PF08753"/>
    </source>
</evidence>
<dbReference type="PANTHER" id="PTHR34719:SF3">
    <property type="entry name" value="NICKEL-RESPONSIVE REGULATOR-RELATED"/>
    <property type="match status" value="1"/>
</dbReference>
<dbReference type="EMBL" id="LT981265">
    <property type="protein sequence ID" value="SPC33903.1"/>
    <property type="molecule type" value="Genomic_DNA"/>
</dbReference>
<dbReference type="GO" id="GO:0006355">
    <property type="term" value="P:regulation of DNA-templated transcription"/>
    <property type="evidence" value="ECO:0007669"/>
    <property type="project" value="InterPro"/>
</dbReference>
<name>A0A2K5AQH5_9ARCH</name>
<dbReference type="KEGG" id="ncv:NCAV_0722"/>
<evidence type="ECO:0000256" key="2">
    <source>
        <dbReference type="ARBA" id="ARBA00023015"/>
    </source>
</evidence>
<evidence type="ECO:0000256" key="4">
    <source>
        <dbReference type="ARBA" id="ARBA00023163"/>
    </source>
</evidence>
<evidence type="ECO:0000313" key="7">
    <source>
        <dbReference type="EMBL" id="SPC33903.1"/>
    </source>
</evidence>
<feature type="domain" description="Transcription factor NikR nickel binding C-terminal" evidence="6">
    <location>
        <begin position="72"/>
        <end position="136"/>
    </location>
</feature>
<dbReference type="SUPFAM" id="SSF55021">
    <property type="entry name" value="ACT-like"/>
    <property type="match status" value="1"/>
</dbReference>
<keyword evidence="8" id="KW-1185">Reference proteome</keyword>
<protein>
    <submittedName>
        <fullName evidence="7">Putative nickel-responsive regulator 1</fullName>
    </submittedName>
</protein>
<evidence type="ECO:0000256" key="3">
    <source>
        <dbReference type="ARBA" id="ARBA00023125"/>
    </source>
</evidence>
<keyword evidence="3" id="KW-0238">DNA-binding</keyword>
<proteinExistence type="inferred from homology"/>
<dbReference type="InterPro" id="IPR050192">
    <property type="entry name" value="CopG/NikR_regulator"/>
</dbReference>
<keyword evidence="2" id="KW-0805">Transcription regulation</keyword>
<evidence type="ECO:0000259" key="5">
    <source>
        <dbReference type="Pfam" id="PF01402"/>
    </source>
</evidence>
<dbReference type="GeneID" id="41594786"/>
<dbReference type="Gene3D" id="1.10.1220.10">
    <property type="entry name" value="Met repressor-like"/>
    <property type="match status" value="1"/>
</dbReference>
<dbReference type="GO" id="GO:0003677">
    <property type="term" value="F:DNA binding"/>
    <property type="evidence" value="ECO:0007669"/>
    <property type="project" value="UniProtKB-KW"/>
</dbReference>
<evidence type="ECO:0000313" key="8">
    <source>
        <dbReference type="Proteomes" id="UP000236248"/>
    </source>
</evidence>
<keyword evidence="4" id="KW-0804">Transcription</keyword>
<dbReference type="PANTHER" id="PTHR34719">
    <property type="entry name" value="NICKEL-RESPONSIVE REGULATOR"/>
    <property type="match status" value="1"/>
</dbReference>
<dbReference type="CDD" id="cd22231">
    <property type="entry name" value="RHH_NikR_HicB-like"/>
    <property type="match status" value="1"/>
</dbReference>
<dbReference type="SUPFAM" id="SSF47598">
    <property type="entry name" value="Ribbon-helix-helix"/>
    <property type="match status" value="1"/>
</dbReference>
<comment type="similarity">
    <text evidence="1">Belongs to the transcriptional regulatory CopG/NikR family.</text>
</comment>
<dbReference type="InterPro" id="IPR002145">
    <property type="entry name" value="CopG"/>
</dbReference>
<evidence type="ECO:0000256" key="1">
    <source>
        <dbReference type="ARBA" id="ARBA00008478"/>
    </source>
</evidence>
<dbReference type="RefSeq" id="WP_197706713.1">
    <property type="nucleotide sequence ID" value="NZ_LT981265.1"/>
</dbReference>
<dbReference type="Pfam" id="PF01402">
    <property type="entry name" value="RHH_1"/>
    <property type="match status" value="1"/>
</dbReference>
<reference evidence="8" key="1">
    <citation type="submission" date="2018-01" db="EMBL/GenBank/DDBJ databases">
        <authorList>
            <person name="Kerou L M."/>
        </authorList>
    </citation>
    <scope>NUCLEOTIDE SEQUENCE [LARGE SCALE GENOMIC DNA]</scope>
    <source>
        <strain evidence="8">SCU2</strain>
    </source>
</reference>
<dbReference type="Gene3D" id="3.30.70.1150">
    <property type="entry name" value="ACT-like. Chain A, domain 2"/>
    <property type="match status" value="1"/>
</dbReference>
<dbReference type="InterPro" id="IPR045865">
    <property type="entry name" value="ACT-like_dom_sf"/>
</dbReference>
<dbReference type="Proteomes" id="UP000236248">
    <property type="component" value="Chromosome NCAV"/>
</dbReference>
<accession>A0A2K5AQH5</accession>
<gene>
    <name evidence="7" type="ORF">NCAV_0722</name>
</gene>
<dbReference type="AlphaFoldDB" id="A0A2K5AQH5"/>
<dbReference type="InterPro" id="IPR010985">
    <property type="entry name" value="Ribbon_hlx_hlx"/>
</dbReference>
<dbReference type="InterPro" id="IPR013321">
    <property type="entry name" value="Arc_rbn_hlx_hlx"/>
</dbReference>
<organism evidence="7 8">
    <name type="scientific">Candidatus Nitrosocaldus cavascurensis</name>
    <dbReference type="NCBI Taxonomy" id="2058097"/>
    <lineage>
        <taxon>Archaea</taxon>
        <taxon>Nitrososphaerota</taxon>
        <taxon>Nitrososphaeria</taxon>
        <taxon>Candidatus Nitrosocaldales</taxon>
        <taxon>Candidatus Nitrosocaldaceae</taxon>
        <taxon>Candidatus Nitrosocaldus</taxon>
    </lineage>
</organism>
<dbReference type="InterPro" id="IPR014864">
    <property type="entry name" value="TF_NikR_Ni-bd_C"/>
</dbReference>
<dbReference type="InterPro" id="IPR027271">
    <property type="entry name" value="Acetolactate_synth/TF_NikR_C"/>
</dbReference>
<dbReference type="Pfam" id="PF08753">
    <property type="entry name" value="NikR_C"/>
    <property type="match status" value="1"/>
</dbReference>
<sequence>MKGEEGTKGKEARIVSISLTDSMLKEIDELQKEFGFSGRSEVIRAGIRMLLTDRIEKERLAGSIGCVLIVTHDEEDEASTKIKLRYEDIIKTHLHCKLKNKKCLELFVIEGDAEKVKDMTREFQANEGMEHVRLIMA</sequence>